<dbReference type="OrthoDB" id="2280749at2759"/>
<evidence type="ECO:0000313" key="2">
    <source>
        <dbReference type="Proteomes" id="UP000253551"/>
    </source>
</evidence>
<proteinExistence type="predicted"/>
<gene>
    <name evidence="1" type="ORF">CU098_007197</name>
</gene>
<accession>A0A367IWZ7</accession>
<name>A0A367IWZ7_RHIST</name>
<dbReference type="AlphaFoldDB" id="A0A367IWZ7"/>
<keyword evidence="2" id="KW-1185">Reference proteome</keyword>
<dbReference type="Proteomes" id="UP000253551">
    <property type="component" value="Unassembled WGS sequence"/>
</dbReference>
<dbReference type="EMBL" id="PJQM01005180">
    <property type="protein sequence ID" value="RCH82235.1"/>
    <property type="molecule type" value="Genomic_DNA"/>
</dbReference>
<organism evidence="1 2">
    <name type="scientific">Rhizopus stolonifer</name>
    <name type="common">Rhizopus nigricans</name>
    <dbReference type="NCBI Taxonomy" id="4846"/>
    <lineage>
        <taxon>Eukaryota</taxon>
        <taxon>Fungi</taxon>
        <taxon>Fungi incertae sedis</taxon>
        <taxon>Mucoromycota</taxon>
        <taxon>Mucoromycotina</taxon>
        <taxon>Mucoromycetes</taxon>
        <taxon>Mucorales</taxon>
        <taxon>Mucorineae</taxon>
        <taxon>Rhizopodaceae</taxon>
        <taxon>Rhizopus</taxon>
    </lineage>
</organism>
<sequence length="146" mass="16364">MLRAKILARKYDHEDHNSNNDYGNGHYLGVNDSSQLEPISLSPEAGGSSILTTNNACRRIRVDFVLVANGQEVGCGEIKPPGTTSQLVEEDRARTSELLKRQLHVRFMKSKDPKQFVTFDAVFNGFNIELYVMAFDFENTPSLSIL</sequence>
<protein>
    <submittedName>
        <fullName evidence="1">Uncharacterized protein</fullName>
    </submittedName>
</protein>
<comment type="caution">
    <text evidence="1">The sequence shown here is derived from an EMBL/GenBank/DDBJ whole genome shotgun (WGS) entry which is preliminary data.</text>
</comment>
<reference evidence="1 2" key="1">
    <citation type="journal article" date="2018" name="G3 (Bethesda)">
        <title>Phylogenetic and Phylogenomic Definition of Rhizopus Species.</title>
        <authorList>
            <person name="Gryganskyi A.P."/>
            <person name="Golan J."/>
            <person name="Dolatabadi S."/>
            <person name="Mondo S."/>
            <person name="Robb S."/>
            <person name="Idnurm A."/>
            <person name="Muszewska A."/>
            <person name="Steczkiewicz K."/>
            <person name="Masonjones S."/>
            <person name="Liao H.L."/>
            <person name="Gajdeczka M.T."/>
            <person name="Anike F."/>
            <person name="Vuek A."/>
            <person name="Anishchenko I.M."/>
            <person name="Voigt K."/>
            <person name="de Hoog G.S."/>
            <person name="Smith M.E."/>
            <person name="Heitman J."/>
            <person name="Vilgalys R."/>
            <person name="Stajich J.E."/>
        </authorList>
    </citation>
    <scope>NUCLEOTIDE SEQUENCE [LARGE SCALE GENOMIC DNA]</scope>
    <source>
        <strain evidence="1 2">LSU 92-RS-03</strain>
    </source>
</reference>
<evidence type="ECO:0000313" key="1">
    <source>
        <dbReference type="EMBL" id="RCH82235.1"/>
    </source>
</evidence>